<gene>
    <name evidence="3" type="ORF">F8C82_05175</name>
</gene>
<dbReference type="OrthoDB" id="5513217at2"/>
<feature type="chain" id="PRO_5026660283" evidence="1">
    <location>
        <begin position="22"/>
        <end position="115"/>
    </location>
</feature>
<sequence length="115" mass="12490">MRTLKTLFAVAALTISTVSFAQTTDTTFTVNGVCGMCQRTIENACDIDGVETASWSPETKIIQISFEPSIVSIDEINKAINDSGYDTEFSAAPENAYEGLHGCCKYRDPEVQASH</sequence>
<dbReference type="GO" id="GO:0046872">
    <property type="term" value="F:metal ion binding"/>
    <property type="evidence" value="ECO:0007669"/>
    <property type="project" value="InterPro"/>
</dbReference>
<feature type="domain" description="HMA" evidence="2">
    <location>
        <begin position="27"/>
        <end position="86"/>
    </location>
</feature>
<proteinExistence type="predicted"/>
<dbReference type="CDD" id="cd00371">
    <property type="entry name" value="HMA"/>
    <property type="match status" value="1"/>
</dbReference>
<accession>A0A6L3ZJR1</accession>
<evidence type="ECO:0000256" key="1">
    <source>
        <dbReference type="SAM" id="SignalP"/>
    </source>
</evidence>
<dbReference type="Pfam" id="PF00403">
    <property type="entry name" value="HMA"/>
    <property type="match status" value="1"/>
</dbReference>
<keyword evidence="1" id="KW-0732">Signal</keyword>
<dbReference type="InterPro" id="IPR036163">
    <property type="entry name" value="HMA_dom_sf"/>
</dbReference>
<dbReference type="Proteomes" id="UP000484164">
    <property type="component" value="Unassembled WGS sequence"/>
</dbReference>
<organism evidence="3 4">
    <name type="scientific">Phaeocystidibacter marisrubri</name>
    <dbReference type="NCBI Taxonomy" id="1577780"/>
    <lineage>
        <taxon>Bacteria</taxon>
        <taxon>Pseudomonadati</taxon>
        <taxon>Bacteroidota</taxon>
        <taxon>Flavobacteriia</taxon>
        <taxon>Flavobacteriales</taxon>
        <taxon>Phaeocystidibacteraceae</taxon>
        <taxon>Phaeocystidibacter</taxon>
    </lineage>
</organism>
<feature type="signal peptide" evidence="1">
    <location>
        <begin position="1"/>
        <end position="21"/>
    </location>
</feature>
<dbReference type="Gene3D" id="3.30.70.100">
    <property type="match status" value="1"/>
</dbReference>
<comment type="caution">
    <text evidence="3">The sequence shown here is derived from an EMBL/GenBank/DDBJ whole genome shotgun (WGS) entry which is preliminary data.</text>
</comment>
<name>A0A6L3ZJR1_9FLAO</name>
<dbReference type="AlphaFoldDB" id="A0A6L3ZJR1"/>
<keyword evidence="4" id="KW-1185">Reference proteome</keyword>
<dbReference type="EMBL" id="WBVQ01000001">
    <property type="protein sequence ID" value="KAB2817798.1"/>
    <property type="molecule type" value="Genomic_DNA"/>
</dbReference>
<dbReference type="RefSeq" id="WP_151692486.1">
    <property type="nucleotide sequence ID" value="NZ_BMGX01000002.1"/>
</dbReference>
<evidence type="ECO:0000313" key="4">
    <source>
        <dbReference type="Proteomes" id="UP000484164"/>
    </source>
</evidence>
<protein>
    <submittedName>
        <fullName evidence="3">Heavy-metal-associated domain-containing protein</fullName>
    </submittedName>
</protein>
<evidence type="ECO:0000313" key="3">
    <source>
        <dbReference type="EMBL" id="KAB2817798.1"/>
    </source>
</evidence>
<dbReference type="InterPro" id="IPR006121">
    <property type="entry name" value="HMA_dom"/>
</dbReference>
<evidence type="ECO:0000259" key="2">
    <source>
        <dbReference type="Pfam" id="PF00403"/>
    </source>
</evidence>
<dbReference type="SUPFAM" id="SSF55008">
    <property type="entry name" value="HMA, heavy metal-associated domain"/>
    <property type="match status" value="1"/>
</dbReference>
<reference evidence="3 4" key="1">
    <citation type="submission" date="2019-10" db="EMBL/GenBank/DDBJ databases">
        <title>Genome sequence of Phaeocystidibacter marisrubri JCM30614 (type strain).</title>
        <authorList>
            <person name="Bowman J.P."/>
        </authorList>
    </citation>
    <scope>NUCLEOTIDE SEQUENCE [LARGE SCALE GENOMIC DNA]</scope>
    <source>
        <strain evidence="3 4">JCM 30614</strain>
    </source>
</reference>